<name>A0A014PI98_9HYPO</name>
<dbReference type="Pfam" id="PF01172">
    <property type="entry name" value="SBDS_N"/>
    <property type="match status" value="1"/>
</dbReference>
<reference evidence="3 4" key="1">
    <citation type="submission" date="2014-02" db="EMBL/GenBank/DDBJ databases">
        <title>The genome sequence of the entomopathogenic fungus Metarhizium robertsii ARSEF 2575.</title>
        <authorList>
            <person name="Giuliano Garisto Donzelli B."/>
            <person name="Roe B.A."/>
            <person name="Macmil S.L."/>
            <person name="Krasnoff S.B."/>
            <person name="Gibson D.M."/>
        </authorList>
    </citation>
    <scope>NUCLEOTIDE SEQUENCE [LARGE SCALE GENOMIC DNA]</scope>
    <source>
        <strain evidence="3 4">ARSEF 2575</strain>
    </source>
</reference>
<dbReference type="HOGENOM" id="CLU_137480_1_0_1"/>
<gene>
    <name evidence="3" type="ORF">X797_011572</name>
</gene>
<dbReference type="Gene3D" id="3.30.1250.10">
    <property type="entry name" value="Ribosome maturation protein SBDS, N-terminal domain"/>
    <property type="match status" value="1"/>
</dbReference>
<dbReference type="InterPro" id="IPR036786">
    <property type="entry name" value="Ribosome_mat_SBDS_N_sf"/>
</dbReference>
<dbReference type="InterPro" id="IPR019783">
    <property type="entry name" value="SDO1/SBDS_N"/>
</dbReference>
<feature type="domain" description="Ribosome maturation protein SDO1/SBDS N-terminal" evidence="2">
    <location>
        <begin position="8"/>
        <end position="98"/>
    </location>
</feature>
<dbReference type="SUPFAM" id="SSF89895">
    <property type="entry name" value="FYSH domain"/>
    <property type="match status" value="1"/>
</dbReference>
<comment type="caution">
    <text evidence="3">The sequence shown here is derived from an EMBL/GenBank/DDBJ whole genome shotgun (WGS) entry which is preliminary data.</text>
</comment>
<dbReference type="OrthoDB" id="2567806at2759"/>
<evidence type="ECO:0000313" key="3">
    <source>
        <dbReference type="EMBL" id="EXU95355.1"/>
    </source>
</evidence>
<dbReference type="AlphaFoldDB" id="A0A014PI98"/>
<dbReference type="eggNOG" id="ENOG502S9SB">
    <property type="taxonomic scope" value="Eukaryota"/>
</dbReference>
<dbReference type="EMBL" id="JELW01000085">
    <property type="protein sequence ID" value="EXU95355.1"/>
    <property type="molecule type" value="Genomic_DNA"/>
</dbReference>
<accession>A0A014PI98</accession>
<sequence>MTRGEGSQSKVHYKGKLDDYIIFVDDVGTYKKWMNHNSIPLVHFVSPLVVFQTHKQGAQGPYDTASKGILASEFGTEDFDEAIKKILMEGTIQTVEMPGRQGATNDSMSSMKAH</sequence>
<evidence type="ECO:0000259" key="2">
    <source>
        <dbReference type="Pfam" id="PF01172"/>
    </source>
</evidence>
<evidence type="ECO:0000256" key="1">
    <source>
        <dbReference type="SAM" id="MobiDB-lite"/>
    </source>
</evidence>
<feature type="region of interest" description="Disordered" evidence="1">
    <location>
        <begin position="95"/>
        <end position="114"/>
    </location>
</feature>
<evidence type="ECO:0000313" key="4">
    <source>
        <dbReference type="Proteomes" id="UP000030151"/>
    </source>
</evidence>
<dbReference type="Proteomes" id="UP000030151">
    <property type="component" value="Unassembled WGS sequence"/>
</dbReference>
<protein>
    <submittedName>
        <fullName evidence="3">Shwachman-Bodian-Diamond syndrome (SBDS) protein</fullName>
    </submittedName>
</protein>
<organism evidence="3 4">
    <name type="scientific">Metarhizium robertsii</name>
    <dbReference type="NCBI Taxonomy" id="568076"/>
    <lineage>
        <taxon>Eukaryota</taxon>
        <taxon>Fungi</taxon>
        <taxon>Dikarya</taxon>
        <taxon>Ascomycota</taxon>
        <taxon>Pezizomycotina</taxon>
        <taxon>Sordariomycetes</taxon>
        <taxon>Hypocreomycetidae</taxon>
        <taxon>Hypocreales</taxon>
        <taxon>Clavicipitaceae</taxon>
        <taxon>Metarhizium</taxon>
    </lineage>
</organism>
<feature type="compositionally biased region" description="Polar residues" evidence="1">
    <location>
        <begin position="102"/>
        <end position="114"/>
    </location>
</feature>
<proteinExistence type="predicted"/>